<accession>A0A7S8I059</accession>
<evidence type="ECO:0000259" key="3">
    <source>
        <dbReference type="PROSITE" id="PS50048"/>
    </source>
</evidence>
<name>A0A7S8I059_FUSCU</name>
<dbReference type="CDD" id="cd00067">
    <property type="entry name" value="GAL4"/>
    <property type="match status" value="1"/>
</dbReference>
<evidence type="ECO:0000256" key="1">
    <source>
        <dbReference type="ARBA" id="ARBA00023242"/>
    </source>
</evidence>
<feature type="compositionally biased region" description="Polar residues" evidence="2">
    <location>
        <begin position="619"/>
        <end position="640"/>
    </location>
</feature>
<dbReference type="InterPro" id="IPR050797">
    <property type="entry name" value="Carb_Metab_Trans_Reg"/>
</dbReference>
<dbReference type="InterPro" id="IPR036864">
    <property type="entry name" value="Zn2-C6_fun-type_DNA-bd_sf"/>
</dbReference>
<proteinExistence type="predicted"/>
<dbReference type="EMBL" id="CP064750">
    <property type="protein sequence ID" value="QPC67688.1"/>
    <property type="molecule type" value="Genomic_DNA"/>
</dbReference>
<evidence type="ECO:0000313" key="4">
    <source>
        <dbReference type="EMBL" id="QPC67688.1"/>
    </source>
</evidence>
<dbReference type="PROSITE" id="PS00463">
    <property type="entry name" value="ZN2_CY6_FUNGAL_1"/>
    <property type="match status" value="1"/>
</dbReference>
<protein>
    <recommendedName>
        <fullName evidence="3">Zn(2)-C6 fungal-type domain-containing protein</fullName>
    </recommendedName>
</protein>
<feature type="region of interest" description="Disordered" evidence="2">
    <location>
        <begin position="497"/>
        <end position="549"/>
    </location>
</feature>
<sequence>MAGTIQKRACDGCHRRKVKCDSNSPCRNCNTANIQCTYNAIPQKKGPKGSRAKVISELRENQRLTSLPVKVQARMSGVPTESIQNHNVTNGLLTAEFAKSCLNFFFDNLYSKLPILDRDVIESQLSCMERDTEIYCLFTSLCAFMMLQPGMGFPTADYNLQMEPGANIAASNILVEECLRVRKGTEHWENPSHYVLATNYFIFAFYYSQQSHASAWYYLREATTMIQMSDQNNEGKYLQDMESIRRRRLYWLLFNAERAYAIQRSYPLTLQATVHTGNYGEDPADNLNPSIQNNFFNMCSVFQSIDDNFLSTWRHPCCRLDNQIIASLDAQLLKTVPTYPPNAALQAVQGWLKTVAWQTSGDTQENVAYRMSQFVSGFPNPAMLMNSGLIAKLIQVTSDLICYLVNAPQSRNPTTQGPERYLQTLLRICLAIQNNHYQFVPLLLSKVNEYLPRIVDPMLLNPPENVGYGMSVDIFDGFGNAGMAQMPMGDYNPGLPMNSYEPKYEDMGGNSPDSLPHSHHSHHSNGSPPGSQMGNEMPQNFVSSPGAVMSPGMDYTPSMGGFSISDMVMSPLGGAAPPNGINMQRQQQQQQQLNNQPQMQGMSNQGIGAPPMNQNIGSLYSGVRQPSRQSSFNMQSQTPLSAMGPMSDAMDFNTLPPR</sequence>
<evidence type="ECO:0000313" key="5">
    <source>
        <dbReference type="Proteomes" id="UP000663297"/>
    </source>
</evidence>
<dbReference type="SUPFAM" id="SSF57701">
    <property type="entry name" value="Zn2/Cys6 DNA-binding domain"/>
    <property type="match status" value="1"/>
</dbReference>
<dbReference type="InterPro" id="IPR001138">
    <property type="entry name" value="Zn2Cys6_DnaBD"/>
</dbReference>
<dbReference type="SMART" id="SM00066">
    <property type="entry name" value="GAL4"/>
    <property type="match status" value="1"/>
</dbReference>
<dbReference type="PANTHER" id="PTHR31668:SF20">
    <property type="entry name" value="ZN(II)2CYS6 TRANSCRIPTION FACTOR (EUROFUNG)"/>
    <property type="match status" value="1"/>
</dbReference>
<dbReference type="CDD" id="cd12148">
    <property type="entry name" value="fungal_TF_MHR"/>
    <property type="match status" value="1"/>
</dbReference>
<dbReference type="Proteomes" id="UP000663297">
    <property type="component" value="Chromosome 4"/>
</dbReference>
<dbReference type="PANTHER" id="PTHR31668">
    <property type="entry name" value="GLUCOSE TRANSPORT TRANSCRIPTION REGULATOR RGT1-RELATED-RELATED"/>
    <property type="match status" value="1"/>
</dbReference>
<dbReference type="AlphaFoldDB" id="A0A7S8I059"/>
<feature type="compositionally biased region" description="Polar residues" evidence="2">
    <location>
        <begin position="532"/>
        <end position="543"/>
    </location>
</feature>
<dbReference type="PROSITE" id="PS50048">
    <property type="entry name" value="ZN2_CY6_FUNGAL_2"/>
    <property type="match status" value="1"/>
</dbReference>
<keyword evidence="1" id="KW-0539">Nucleus</keyword>
<reference evidence="4" key="1">
    <citation type="submission" date="2020-11" db="EMBL/GenBank/DDBJ databases">
        <title>The chromosome-scale genome resource for two endophytic Fusarium species: F. culmorum and F. pseudograminearum.</title>
        <authorList>
            <person name="Yuan Z."/>
        </authorList>
    </citation>
    <scope>NUCLEOTIDE SEQUENCE</scope>
    <source>
        <strain evidence="4">Class2-1B</strain>
    </source>
</reference>
<feature type="region of interest" description="Disordered" evidence="2">
    <location>
        <begin position="619"/>
        <end position="658"/>
    </location>
</feature>
<dbReference type="GO" id="GO:0008270">
    <property type="term" value="F:zinc ion binding"/>
    <property type="evidence" value="ECO:0007669"/>
    <property type="project" value="InterPro"/>
</dbReference>
<organism evidence="4 5">
    <name type="scientific">Fusarium culmorum</name>
    <dbReference type="NCBI Taxonomy" id="5516"/>
    <lineage>
        <taxon>Eukaryota</taxon>
        <taxon>Fungi</taxon>
        <taxon>Dikarya</taxon>
        <taxon>Ascomycota</taxon>
        <taxon>Pezizomycotina</taxon>
        <taxon>Sordariomycetes</taxon>
        <taxon>Hypocreomycetidae</taxon>
        <taxon>Hypocreales</taxon>
        <taxon>Nectriaceae</taxon>
        <taxon>Fusarium</taxon>
    </lineage>
</organism>
<feature type="domain" description="Zn(2)-C6 fungal-type" evidence="3">
    <location>
        <begin position="9"/>
        <end position="38"/>
    </location>
</feature>
<dbReference type="GO" id="GO:0000981">
    <property type="term" value="F:DNA-binding transcription factor activity, RNA polymerase II-specific"/>
    <property type="evidence" value="ECO:0007669"/>
    <property type="project" value="InterPro"/>
</dbReference>
<dbReference type="Gene3D" id="4.10.240.10">
    <property type="entry name" value="Zn(2)-C6 fungal-type DNA-binding domain"/>
    <property type="match status" value="1"/>
</dbReference>
<evidence type="ECO:0000256" key="2">
    <source>
        <dbReference type="SAM" id="MobiDB-lite"/>
    </source>
</evidence>
<dbReference type="Pfam" id="PF00172">
    <property type="entry name" value="Zn_clus"/>
    <property type="match status" value="1"/>
</dbReference>
<gene>
    <name evidence="4" type="ORF">HYE67_009919</name>
</gene>